<feature type="transmembrane region" description="Helical" evidence="5">
    <location>
        <begin position="103"/>
        <end position="127"/>
    </location>
</feature>
<dbReference type="GO" id="GO:0004252">
    <property type="term" value="F:serine-type endopeptidase activity"/>
    <property type="evidence" value="ECO:0007669"/>
    <property type="project" value="InterPro"/>
</dbReference>
<keyword evidence="8" id="KW-1185">Reference proteome</keyword>
<accession>A0A1M5R0X7</accession>
<dbReference type="GO" id="GO:0006508">
    <property type="term" value="P:proteolysis"/>
    <property type="evidence" value="ECO:0007669"/>
    <property type="project" value="UniProtKB-KW"/>
</dbReference>
<reference evidence="7 8" key="1">
    <citation type="submission" date="2016-11" db="EMBL/GenBank/DDBJ databases">
        <authorList>
            <person name="Jaros S."/>
            <person name="Januszkiewicz K."/>
            <person name="Wedrychowicz H."/>
        </authorList>
    </citation>
    <scope>NUCLEOTIDE SEQUENCE [LARGE SCALE GENOMIC DNA]</scope>
    <source>
        <strain evidence="7 8">DSM 29431</strain>
    </source>
</reference>
<feature type="transmembrane region" description="Helical" evidence="5">
    <location>
        <begin position="139"/>
        <end position="159"/>
    </location>
</feature>
<evidence type="ECO:0000256" key="4">
    <source>
        <dbReference type="ARBA" id="ARBA00023136"/>
    </source>
</evidence>
<dbReference type="Proteomes" id="UP000184221">
    <property type="component" value="Unassembled WGS sequence"/>
</dbReference>
<keyword evidence="4 5" id="KW-0472">Membrane</keyword>
<comment type="subcellular location">
    <subcellularLocation>
        <location evidence="1">Membrane</location>
        <topology evidence="1">Multi-pass membrane protein</topology>
    </subcellularLocation>
</comment>
<dbReference type="AlphaFoldDB" id="A0A1M5R0X7"/>
<proteinExistence type="predicted"/>
<name>A0A1M5R0X7_9RHOB</name>
<evidence type="ECO:0000256" key="3">
    <source>
        <dbReference type="ARBA" id="ARBA00022989"/>
    </source>
</evidence>
<sequence>METKNRMRVILFRVAGLAMFVGALWVIQIINWATGYSLNTAFGLLPRHPEGLDGILGMPMLHGSFNHLISNTPPLLVMGCLLVSTATRALVTVNSVIVGVGGVLVWLFGSFAIHVGASGLVFGWFGFLVTRGLVDRSPITLGAALLVGAIYGSILWGVLPGQPGVSWEAHLFGTIAGAIAAMVVRSHVHAPRLRNVETR</sequence>
<dbReference type="RefSeq" id="WP_143152636.1">
    <property type="nucleotide sequence ID" value="NZ_FQXC01000002.1"/>
</dbReference>
<evidence type="ECO:0000256" key="5">
    <source>
        <dbReference type="SAM" id="Phobius"/>
    </source>
</evidence>
<organism evidence="7 8">
    <name type="scientific">Marivita hallyeonensis</name>
    <dbReference type="NCBI Taxonomy" id="996342"/>
    <lineage>
        <taxon>Bacteria</taxon>
        <taxon>Pseudomonadati</taxon>
        <taxon>Pseudomonadota</taxon>
        <taxon>Alphaproteobacteria</taxon>
        <taxon>Rhodobacterales</taxon>
        <taxon>Roseobacteraceae</taxon>
        <taxon>Marivita</taxon>
    </lineage>
</organism>
<keyword evidence="7" id="KW-0378">Hydrolase</keyword>
<dbReference type="OrthoDB" id="465874at2"/>
<evidence type="ECO:0000256" key="2">
    <source>
        <dbReference type="ARBA" id="ARBA00022692"/>
    </source>
</evidence>
<dbReference type="SUPFAM" id="SSF144091">
    <property type="entry name" value="Rhomboid-like"/>
    <property type="match status" value="1"/>
</dbReference>
<dbReference type="Pfam" id="PF01694">
    <property type="entry name" value="Rhomboid"/>
    <property type="match status" value="1"/>
</dbReference>
<feature type="domain" description="Peptidase S54 rhomboid" evidence="6">
    <location>
        <begin position="56"/>
        <end position="185"/>
    </location>
</feature>
<dbReference type="STRING" id="996342.SAMN05443551_1578"/>
<feature type="transmembrane region" description="Helical" evidence="5">
    <location>
        <begin position="165"/>
        <end position="184"/>
    </location>
</feature>
<keyword evidence="3 5" id="KW-1133">Transmembrane helix</keyword>
<keyword evidence="7" id="KW-0645">Protease</keyword>
<dbReference type="InterPro" id="IPR035952">
    <property type="entry name" value="Rhomboid-like_sf"/>
</dbReference>
<dbReference type="EMBL" id="FQXC01000002">
    <property type="protein sequence ID" value="SHH20012.1"/>
    <property type="molecule type" value="Genomic_DNA"/>
</dbReference>
<protein>
    <submittedName>
        <fullName evidence="7">Membrane associated serine protease, rhomboid family</fullName>
    </submittedName>
</protein>
<dbReference type="InterPro" id="IPR022764">
    <property type="entry name" value="Peptidase_S54_rhomboid_dom"/>
</dbReference>
<gene>
    <name evidence="7" type="ORF">SAMN05443551_1578</name>
</gene>
<evidence type="ECO:0000313" key="8">
    <source>
        <dbReference type="Proteomes" id="UP000184221"/>
    </source>
</evidence>
<evidence type="ECO:0000313" key="7">
    <source>
        <dbReference type="EMBL" id="SHH20012.1"/>
    </source>
</evidence>
<dbReference type="GO" id="GO:0016020">
    <property type="term" value="C:membrane"/>
    <property type="evidence" value="ECO:0007669"/>
    <property type="project" value="UniProtKB-SubCell"/>
</dbReference>
<dbReference type="Gene3D" id="1.20.1540.10">
    <property type="entry name" value="Rhomboid-like"/>
    <property type="match status" value="1"/>
</dbReference>
<evidence type="ECO:0000256" key="1">
    <source>
        <dbReference type="ARBA" id="ARBA00004141"/>
    </source>
</evidence>
<evidence type="ECO:0000259" key="6">
    <source>
        <dbReference type="Pfam" id="PF01694"/>
    </source>
</evidence>
<keyword evidence="2 5" id="KW-0812">Transmembrane</keyword>
<feature type="transmembrane region" description="Helical" evidence="5">
    <location>
        <begin position="12"/>
        <end position="31"/>
    </location>
</feature>